<keyword evidence="4" id="KW-1185">Reference proteome</keyword>
<evidence type="ECO:0000313" key="3">
    <source>
        <dbReference type="EMBL" id="KFH62960.1"/>
    </source>
</evidence>
<dbReference type="OrthoDB" id="2442579at2759"/>
<organism evidence="3 4">
    <name type="scientific">Podila verticillata NRRL 6337</name>
    <dbReference type="NCBI Taxonomy" id="1069443"/>
    <lineage>
        <taxon>Eukaryota</taxon>
        <taxon>Fungi</taxon>
        <taxon>Fungi incertae sedis</taxon>
        <taxon>Mucoromycota</taxon>
        <taxon>Mortierellomycotina</taxon>
        <taxon>Mortierellomycetes</taxon>
        <taxon>Mortierellales</taxon>
        <taxon>Mortierellaceae</taxon>
        <taxon>Podila</taxon>
    </lineage>
</organism>
<proteinExistence type="predicted"/>
<feature type="region of interest" description="Disordered" evidence="1">
    <location>
        <begin position="109"/>
        <end position="164"/>
    </location>
</feature>
<feature type="compositionally biased region" description="Low complexity" evidence="1">
    <location>
        <begin position="129"/>
        <end position="164"/>
    </location>
</feature>
<feature type="compositionally biased region" description="Pro residues" evidence="1">
    <location>
        <begin position="113"/>
        <end position="128"/>
    </location>
</feature>
<sequence>MKSTLILSTIALAVLSASSAAPATPSSQWCDAFYAGCKQAALSVCGGNNTSNAKCYAEFSGSICKAVNLSCNCTVTGGATFGAIGPALKNTFAATGGVCSNLDFSNPDTPSAPIAPPPTNAPTPPPTGVPTLNPTLVPTAASSAVATPSVPAPGPSTSTTPKSGAAKTKAGAVAMVAALAGAALVVL</sequence>
<feature type="chain" id="PRO_5001815874" description="Extracellular membrane protein CFEM domain-containing protein" evidence="2">
    <location>
        <begin position="21"/>
        <end position="187"/>
    </location>
</feature>
<dbReference type="Proteomes" id="UP000243308">
    <property type="component" value="Unassembled WGS sequence"/>
</dbReference>
<evidence type="ECO:0008006" key="5">
    <source>
        <dbReference type="Google" id="ProtNLM"/>
    </source>
</evidence>
<keyword evidence="2" id="KW-0732">Signal</keyword>
<evidence type="ECO:0000313" key="4">
    <source>
        <dbReference type="Proteomes" id="UP000243308"/>
    </source>
</evidence>
<name>A0A086TLY3_9FUNG</name>
<dbReference type="AlphaFoldDB" id="A0A086TLY3"/>
<reference evidence="3 4" key="1">
    <citation type="submission" date="2011-02" db="EMBL/GenBank/DDBJ databases">
        <title>The Genome Sequence of Mortierella verticillata NRRL 6337.</title>
        <authorList>
            <consortium name="The Broad Institute Genome Sequencing Platform"/>
            <person name="Russ C."/>
            <person name="Cuomo C."/>
            <person name="Burger G."/>
            <person name="Gray M.W."/>
            <person name="Holland P.W.H."/>
            <person name="King N."/>
            <person name="Lang F.B.F."/>
            <person name="Roger A.J."/>
            <person name="Ruiz-Trillo I."/>
            <person name="Young S.K."/>
            <person name="Zeng Q."/>
            <person name="Gargeya S."/>
            <person name="Alvarado L."/>
            <person name="Berlin A."/>
            <person name="Chapman S.B."/>
            <person name="Chen Z."/>
            <person name="Freedman E."/>
            <person name="Gellesch M."/>
            <person name="Goldberg J."/>
            <person name="Griggs A."/>
            <person name="Gujja S."/>
            <person name="Heilman E."/>
            <person name="Heiman D."/>
            <person name="Howarth C."/>
            <person name="Mehta T."/>
            <person name="Neiman D."/>
            <person name="Pearson M."/>
            <person name="Roberts A."/>
            <person name="Saif S."/>
            <person name="Shea T."/>
            <person name="Shenoy N."/>
            <person name="Sisk P."/>
            <person name="Stolte C."/>
            <person name="Sykes S."/>
            <person name="White J."/>
            <person name="Yandava C."/>
            <person name="Haas B."/>
            <person name="Nusbaum C."/>
            <person name="Birren B."/>
        </authorList>
    </citation>
    <scope>NUCLEOTIDE SEQUENCE [LARGE SCALE GENOMIC DNA]</scope>
    <source>
        <strain evidence="3 4">NRRL 6337</strain>
    </source>
</reference>
<dbReference type="EMBL" id="KN042429">
    <property type="protein sequence ID" value="KFH62960.1"/>
    <property type="molecule type" value="Genomic_DNA"/>
</dbReference>
<evidence type="ECO:0000256" key="1">
    <source>
        <dbReference type="SAM" id="MobiDB-lite"/>
    </source>
</evidence>
<protein>
    <recommendedName>
        <fullName evidence="5">Extracellular membrane protein CFEM domain-containing protein</fullName>
    </recommendedName>
</protein>
<feature type="signal peptide" evidence="2">
    <location>
        <begin position="1"/>
        <end position="20"/>
    </location>
</feature>
<accession>A0A086TLY3</accession>
<evidence type="ECO:0000256" key="2">
    <source>
        <dbReference type="SAM" id="SignalP"/>
    </source>
</evidence>
<gene>
    <name evidence="3" type="ORF">MVEG_10998</name>
</gene>